<accession>A0A2G8JF35</accession>
<dbReference type="EMBL" id="MRZV01002206">
    <property type="protein sequence ID" value="PIK34343.1"/>
    <property type="molecule type" value="Genomic_DNA"/>
</dbReference>
<sequence length="205" mass="22754">MGVYVEYVSLNLKKAKVDQPKTDVSQANAVTVITQNRLTRKLGIYNQGKKSNKVSRDSIIIPETVQAQTEEGLKRILDIRPAEKSESISPWSCDKNEKKKSSTSSCHDNPAVTHTTLNNWVLHKTPPQSSKLIQSDGTISSKSCDLTDGSSSSKISGIKEFPKVRNRPYMGLNRFAVLILQLALLCLQQIPPEPKQGELCPNYDD</sequence>
<feature type="region of interest" description="Disordered" evidence="1">
    <location>
        <begin position="87"/>
        <end position="110"/>
    </location>
</feature>
<dbReference type="Proteomes" id="UP000230750">
    <property type="component" value="Unassembled WGS sequence"/>
</dbReference>
<protein>
    <submittedName>
        <fullName evidence="2">Uncharacterized protein</fullName>
    </submittedName>
</protein>
<organism evidence="2 3">
    <name type="scientific">Stichopus japonicus</name>
    <name type="common">Sea cucumber</name>
    <dbReference type="NCBI Taxonomy" id="307972"/>
    <lineage>
        <taxon>Eukaryota</taxon>
        <taxon>Metazoa</taxon>
        <taxon>Echinodermata</taxon>
        <taxon>Eleutherozoa</taxon>
        <taxon>Echinozoa</taxon>
        <taxon>Holothuroidea</taxon>
        <taxon>Aspidochirotacea</taxon>
        <taxon>Aspidochirotida</taxon>
        <taxon>Stichopodidae</taxon>
        <taxon>Apostichopus</taxon>
    </lineage>
</organism>
<proteinExistence type="predicted"/>
<evidence type="ECO:0000256" key="1">
    <source>
        <dbReference type="SAM" id="MobiDB-lite"/>
    </source>
</evidence>
<keyword evidence="3" id="KW-1185">Reference proteome</keyword>
<evidence type="ECO:0000313" key="3">
    <source>
        <dbReference type="Proteomes" id="UP000230750"/>
    </source>
</evidence>
<gene>
    <name evidence="2" type="ORF">BSL78_28830</name>
</gene>
<reference evidence="2 3" key="1">
    <citation type="journal article" date="2017" name="PLoS Biol.">
        <title>The sea cucumber genome provides insights into morphological evolution and visceral regeneration.</title>
        <authorList>
            <person name="Zhang X."/>
            <person name="Sun L."/>
            <person name="Yuan J."/>
            <person name="Sun Y."/>
            <person name="Gao Y."/>
            <person name="Zhang L."/>
            <person name="Li S."/>
            <person name="Dai H."/>
            <person name="Hamel J.F."/>
            <person name="Liu C."/>
            <person name="Yu Y."/>
            <person name="Liu S."/>
            <person name="Lin W."/>
            <person name="Guo K."/>
            <person name="Jin S."/>
            <person name="Xu P."/>
            <person name="Storey K.B."/>
            <person name="Huan P."/>
            <person name="Zhang T."/>
            <person name="Zhou Y."/>
            <person name="Zhang J."/>
            <person name="Lin C."/>
            <person name="Li X."/>
            <person name="Xing L."/>
            <person name="Huo D."/>
            <person name="Sun M."/>
            <person name="Wang L."/>
            <person name="Mercier A."/>
            <person name="Li F."/>
            <person name="Yang H."/>
            <person name="Xiang J."/>
        </authorList>
    </citation>
    <scope>NUCLEOTIDE SEQUENCE [LARGE SCALE GENOMIC DNA]</scope>
    <source>
        <strain evidence="2">Shaxun</strain>
        <tissue evidence="2">Muscle</tissue>
    </source>
</reference>
<evidence type="ECO:0000313" key="2">
    <source>
        <dbReference type="EMBL" id="PIK34343.1"/>
    </source>
</evidence>
<dbReference type="OrthoDB" id="6135948at2759"/>
<name>A0A2G8JF35_STIJA</name>
<comment type="caution">
    <text evidence="2">The sequence shown here is derived from an EMBL/GenBank/DDBJ whole genome shotgun (WGS) entry which is preliminary data.</text>
</comment>
<dbReference type="AlphaFoldDB" id="A0A2G8JF35"/>